<dbReference type="AlphaFoldDB" id="A6HYS2"/>
<protein>
    <submittedName>
        <fullName evidence="1">RCG47428</fullName>
    </submittedName>
</protein>
<evidence type="ECO:0000313" key="1">
    <source>
        <dbReference type="EMBL" id="EDM12353.1"/>
    </source>
</evidence>
<name>A6HYS2_RAT</name>
<dbReference type="EMBL" id="CH473953">
    <property type="protein sequence ID" value="EDM12353.1"/>
    <property type="molecule type" value="Genomic_DNA"/>
</dbReference>
<sequence>MTLRKKPHLLGLMVRLPLPAMPQRPHEPGRTI</sequence>
<organism evidence="1 2">
    <name type="scientific">Rattus norvegicus</name>
    <name type="common">Rat</name>
    <dbReference type="NCBI Taxonomy" id="10116"/>
    <lineage>
        <taxon>Eukaryota</taxon>
        <taxon>Metazoa</taxon>
        <taxon>Chordata</taxon>
        <taxon>Craniata</taxon>
        <taxon>Vertebrata</taxon>
        <taxon>Euteleostomi</taxon>
        <taxon>Mammalia</taxon>
        <taxon>Eutheria</taxon>
        <taxon>Euarchontoglires</taxon>
        <taxon>Glires</taxon>
        <taxon>Rodentia</taxon>
        <taxon>Myomorpha</taxon>
        <taxon>Muroidea</taxon>
        <taxon>Muridae</taxon>
        <taxon>Murinae</taxon>
        <taxon>Rattus</taxon>
    </lineage>
</organism>
<gene>
    <name evidence="1" type="ORF">rCG_47428</name>
</gene>
<dbReference type="Proteomes" id="UP000234681">
    <property type="component" value="Chromosome 1"/>
</dbReference>
<proteinExistence type="predicted"/>
<reference evidence="2" key="1">
    <citation type="submission" date="2005-09" db="EMBL/GenBank/DDBJ databases">
        <authorList>
            <person name="Mural R.J."/>
            <person name="Li P.W."/>
            <person name="Adams M.D."/>
            <person name="Amanatides P.G."/>
            <person name="Baden-Tillson H."/>
            <person name="Barnstead M."/>
            <person name="Chin S.H."/>
            <person name="Dew I."/>
            <person name="Evans C.A."/>
            <person name="Ferriera S."/>
            <person name="Flanigan M."/>
            <person name="Fosler C."/>
            <person name="Glodek A."/>
            <person name="Gu Z."/>
            <person name="Holt R.A."/>
            <person name="Jennings D."/>
            <person name="Kraft C.L."/>
            <person name="Lu F."/>
            <person name="Nguyen T."/>
            <person name="Nusskern D.R."/>
            <person name="Pfannkoch C.M."/>
            <person name="Sitter C."/>
            <person name="Sutton G.G."/>
            <person name="Venter J.C."/>
            <person name="Wang Z."/>
            <person name="Woodage T."/>
            <person name="Zheng X.H."/>
            <person name="Zhong F."/>
        </authorList>
    </citation>
    <scope>NUCLEOTIDE SEQUENCE [LARGE SCALE GENOMIC DNA]</scope>
    <source>
        <strain>BN</strain>
        <strain evidence="2">Sprague-Dawley</strain>
    </source>
</reference>
<evidence type="ECO:0000313" key="2">
    <source>
        <dbReference type="Proteomes" id="UP000234681"/>
    </source>
</evidence>
<accession>A6HYS2</accession>